<feature type="transmembrane region" description="Helical" evidence="1">
    <location>
        <begin position="92"/>
        <end position="114"/>
    </location>
</feature>
<proteinExistence type="predicted"/>
<keyword evidence="1" id="KW-0812">Transmembrane</keyword>
<dbReference type="SUPFAM" id="SSF58113">
    <property type="entry name" value="Apolipoprotein A-I"/>
    <property type="match status" value="1"/>
</dbReference>
<sequence length="665" mass="73091">MPATFIETAISSTGADTLTDIFLGVIFICFVVAIICKILDKLPAFTTYTPTLLTSLGILGTFMGIVAGLLSFDTAHIDQSISPLLEGLKTAFITSLAGMLSSIIYKLLVATGIFSRKTQDNGPSTDDVTAADLYSVMQEQQQGIARLCKTICNNDTDISQLYKTLEQQAEGIENLQKAIGGNNDSSLVGQFKLMRSDMNDNNRSQDKHQQQLSETLSAIGNTLSSTHTVTQSQQEAFKGFEASLWIKLQDFADMLSKSATEQVIEALKSVIEDFNNNLTEQFGENFKQLNLAVHELVDWQNNYKQQLAEMKGQYDHSVKAISQTESSVAHISEKTQAIPEAMDSLTKVMEVNQQQINELSQHLDAFKGIRDKAVDALPEIRQQIDATVNGAKQASEEMAKGVQESTSNLKTTINSSANNYRETVEKARSSLDEAATVTASASTEVKKQLTTALTEMDLNLKNLIETLLNNSKTLNTQYAETGKTLVDGLEKNGKTVNQNIADAGTQMVKSLEKGSKDIGTAYKKAGEQLVADIRSGGEAFNEGYKQASSLLMKETDKTSQTFQQSVKDMQSSLSKAIKDQTIHQANEMDKMLARLDKTLEKIFTDSTQSMDKKIKTIDQTMETEIDNVMKSMGGALTSISGQFTKDYTQLTQQMQKVTQQSREFA</sequence>
<accession>A0A2H9T8J7</accession>
<comment type="caution">
    <text evidence="2">The sequence shown here is derived from an EMBL/GenBank/DDBJ whole genome shotgun (WGS) entry which is preliminary data.</text>
</comment>
<evidence type="ECO:0000313" key="2">
    <source>
        <dbReference type="EMBL" id="PJE79517.1"/>
    </source>
</evidence>
<keyword evidence="1" id="KW-1133">Transmembrane helix</keyword>
<dbReference type="EMBL" id="NSIT01000064">
    <property type="protein sequence ID" value="PJE79517.1"/>
    <property type="molecule type" value="Genomic_DNA"/>
</dbReference>
<name>A0A2H9T8J7_9ZZZZ</name>
<protein>
    <submittedName>
        <fullName evidence="2">Chromosome partition protein Smc</fullName>
    </submittedName>
</protein>
<evidence type="ECO:0000256" key="1">
    <source>
        <dbReference type="SAM" id="Phobius"/>
    </source>
</evidence>
<feature type="transmembrane region" description="Helical" evidence="1">
    <location>
        <begin position="51"/>
        <end position="72"/>
    </location>
</feature>
<reference evidence="2" key="1">
    <citation type="journal article" date="2017" name="Appl. Environ. Microbiol.">
        <title>Molecular characterization of an Endozoicomonas-like organism causing infection in king scallop Pecten maximus L.</title>
        <authorList>
            <person name="Cano I."/>
            <person name="van Aerle R."/>
            <person name="Ross S."/>
            <person name="Verner-Jeffreys D.W."/>
            <person name="Paley R.K."/>
            <person name="Rimmer G."/>
            <person name="Ryder D."/>
            <person name="Hooper P."/>
            <person name="Stone D."/>
            <person name="Feist S.W."/>
        </authorList>
    </citation>
    <scope>NUCLEOTIDE SEQUENCE</scope>
</reference>
<keyword evidence="1" id="KW-0472">Membrane</keyword>
<organism evidence="2">
    <name type="scientific">invertebrate metagenome</name>
    <dbReference type="NCBI Taxonomy" id="1711999"/>
    <lineage>
        <taxon>unclassified sequences</taxon>
        <taxon>metagenomes</taxon>
        <taxon>organismal metagenomes</taxon>
    </lineage>
</organism>
<dbReference type="AlphaFoldDB" id="A0A2H9T8J7"/>
<gene>
    <name evidence="2" type="primary">smc_7</name>
    <name evidence="2" type="ORF">CI610_01523</name>
</gene>
<feature type="transmembrane region" description="Helical" evidence="1">
    <location>
        <begin position="21"/>
        <end position="39"/>
    </location>
</feature>